<dbReference type="InterPro" id="IPR036291">
    <property type="entry name" value="NAD(P)-bd_dom_sf"/>
</dbReference>
<keyword evidence="3" id="KW-1185">Reference proteome</keyword>
<sequence length="88" mass="9037">SLSLRRGGSIVLVSSIAGFSPFPVRRPRAWRRGALGPYSVSKTALLGLSKALAPELGALNIRINCLAPGIIQTNFSSAVSAGGGRSST</sequence>
<dbReference type="Pfam" id="PF00106">
    <property type="entry name" value="adh_short"/>
    <property type="match status" value="1"/>
</dbReference>
<reference evidence="2" key="1">
    <citation type="submission" date="2025-08" db="UniProtKB">
        <authorList>
            <consortium name="Ensembl"/>
        </authorList>
    </citation>
    <scope>IDENTIFICATION</scope>
</reference>
<evidence type="ECO:0000256" key="1">
    <source>
        <dbReference type="ARBA" id="ARBA00006484"/>
    </source>
</evidence>
<evidence type="ECO:0000313" key="3">
    <source>
        <dbReference type="Proteomes" id="UP000472274"/>
    </source>
</evidence>
<dbReference type="InParanoid" id="A0A674J1D9"/>
<reference evidence="2" key="2">
    <citation type="submission" date="2025-09" db="UniProtKB">
        <authorList>
            <consortium name="Ensembl"/>
        </authorList>
    </citation>
    <scope>IDENTIFICATION</scope>
</reference>
<dbReference type="Ensembl" id="ENSTMTT00000016173.1">
    <property type="protein sequence ID" value="ENSTMTP00000015616.1"/>
    <property type="gene ID" value="ENSTMTG00000011425.1"/>
</dbReference>
<evidence type="ECO:0008006" key="4">
    <source>
        <dbReference type="Google" id="ProtNLM"/>
    </source>
</evidence>
<dbReference type="AlphaFoldDB" id="A0A674J1D9"/>
<dbReference type="PRINTS" id="PR00080">
    <property type="entry name" value="SDRFAMILY"/>
</dbReference>
<dbReference type="SUPFAM" id="SSF51735">
    <property type="entry name" value="NAD(P)-binding Rossmann-fold domains"/>
    <property type="match status" value="1"/>
</dbReference>
<dbReference type="GO" id="GO:0004090">
    <property type="term" value="F:carbonyl reductase (NADPH) activity"/>
    <property type="evidence" value="ECO:0007669"/>
    <property type="project" value="TreeGrafter"/>
</dbReference>
<organism evidence="2 3">
    <name type="scientific">Terrapene triunguis</name>
    <name type="common">Three-toed box turtle</name>
    <dbReference type="NCBI Taxonomy" id="2587831"/>
    <lineage>
        <taxon>Eukaryota</taxon>
        <taxon>Metazoa</taxon>
        <taxon>Chordata</taxon>
        <taxon>Craniata</taxon>
        <taxon>Vertebrata</taxon>
        <taxon>Euteleostomi</taxon>
        <taxon>Archelosauria</taxon>
        <taxon>Testudinata</taxon>
        <taxon>Testudines</taxon>
        <taxon>Cryptodira</taxon>
        <taxon>Durocryptodira</taxon>
        <taxon>Testudinoidea</taxon>
        <taxon>Emydidae</taxon>
        <taxon>Terrapene</taxon>
    </lineage>
</organism>
<proteinExistence type="inferred from homology"/>
<dbReference type="GeneTree" id="ENSGT00940000164342"/>
<accession>A0A674J1D9</accession>
<protein>
    <recommendedName>
        <fullName evidence="4">Dehydrogenase/reductase 2</fullName>
    </recommendedName>
</protein>
<evidence type="ECO:0000313" key="2">
    <source>
        <dbReference type="Ensembl" id="ENSTMTP00000015616.1"/>
    </source>
</evidence>
<dbReference type="Proteomes" id="UP000472274">
    <property type="component" value="Unplaced"/>
</dbReference>
<dbReference type="Gene3D" id="3.40.50.720">
    <property type="entry name" value="NAD(P)-binding Rossmann-like Domain"/>
    <property type="match status" value="1"/>
</dbReference>
<dbReference type="PRINTS" id="PR00081">
    <property type="entry name" value="GDHRDH"/>
</dbReference>
<name>A0A674J1D9_9SAUR</name>
<comment type="similarity">
    <text evidence="1">Belongs to the short-chain dehydrogenases/reductases (SDR) family.</text>
</comment>
<dbReference type="InterPro" id="IPR002347">
    <property type="entry name" value="SDR_fam"/>
</dbReference>
<dbReference type="PANTHER" id="PTHR43943:SF2">
    <property type="entry name" value="DEHYDROGENASE_REDUCTASE 4"/>
    <property type="match status" value="1"/>
</dbReference>
<dbReference type="PANTHER" id="PTHR43943">
    <property type="entry name" value="DEHYDROGENASE/REDUCTASE (SDR FAMILY) MEMBER 4"/>
    <property type="match status" value="1"/>
</dbReference>